<dbReference type="GO" id="GO:0005829">
    <property type="term" value="C:cytosol"/>
    <property type="evidence" value="ECO:0007669"/>
    <property type="project" value="TreeGrafter"/>
</dbReference>
<dbReference type="InterPro" id="IPR051198">
    <property type="entry name" value="BchE-like"/>
</dbReference>
<dbReference type="GO" id="GO:0046872">
    <property type="term" value="F:metal ion binding"/>
    <property type="evidence" value="ECO:0007669"/>
    <property type="project" value="UniProtKB-KW"/>
</dbReference>
<dbReference type="PROSITE" id="PS51918">
    <property type="entry name" value="RADICAL_SAM"/>
    <property type="match status" value="1"/>
</dbReference>
<sequence length="488" mass="55194">MDLLIINCPSHQQVYQALHNDKLTALEPPIWAGLIANFIREKGHSVSILDAQAERLTFEETGNRIINASPQLALFVVYGHQPSASTQCMPAAIDVCRLVKSSSNVPVMFMGTHPAALPQRTLEESGADFACTGEGPFTVLKLLKVLKSGSSKVDLCGDLSYLDDKNLISTNRVPLISDLSNTLPKVAWDLLPMDRYRAHNWHCLGGLDRQPYASLYTSLGCPYRCSFCCINVVFGKPTIRYWDISSIINEIEILIEKYGIRNLKIIDELFVLNKRHISRFCDAIIERGYDLNMWVYARIDTVPYDLLDKMRMAGIRWLAFGIESASPIVCSESGKQIKVDTFDVVNKVKAHDINVMGNYIFGLPRETKETMQQTLDLALELNTEWANFYCAMAYPGSRLHIEAQGNIPLPEDPGGPGWVGYSQHAYETFPLRTDHLLNSEILAFRDKAHVQYFTNDRFLQLIELKFGKETMQVVEQMNKSHLSRKYSE</sequence>
<dbReference type="Pfam" id="PF02310">
    <property type="entry name" value="B12-binding"/>
    <property type="match status" value="1"/>
</dbReference>
<accession>A0A0F9N150</accession>
<dbReference type="InterPro" id="IPR007197">
    <property type="entry name" value="rSAM"/>
</dbReference>
<dbReference type="SFLD" id="SFLDG01123">
    <property type="entry name" value="methyltransferase_(Class_B)"/>
    <property type="match status" value="1"/>
</dbReference>
<keyword evidence="4" id="KW-0808">Transferase</keyword>
<dbReference type="InterPro" id="IPR034466">
    <property type="entry name" value="Methyltransferase_Class_B"/>
</dbReference>
<organism evidence="11">
    <name type="scientific">marine sediment metagenome</name>
    <dbReference type="NCBI Taxonomy" id="412755"/>
    <lineage>
        <taxon>unclassified sequences</taxon>
        <taxon>metagenomes</taxon>
        <taxon>ecological metagenomes</taxon>
    </lineage>
</organism>
<feature type="domain" description="Radical SAM core" evidence="10">
    <location>
        <begin position="207"/>
        <end position="432"/>
    </location>
</feature>
<reference evidence="11" key="1">
    <citation type="journal article" date="2015" name="Nature">
        <title>Complex archaea that bridge the gap between prokaryotes and eukaryotes.</title>
        <authorList>
            <person name="Spang A."/>
            <person name="Saw J.H."/>
            <person name="Jorgensen S.L."/>
            <person name="Zaremba-Niedzwiedzka K."/>
            <person name="Martijn J."/>
            <person name="Lind A.E."/>
            <person name="van Eijk R."/>
            <person name="Schleper C."/>
            <person name="Guy L."/>
            <person name="Ettema T.J."/>
        </authorList>
    </citation>
    <scope>NUCLEOTIDE SEQUENCE</scope>
</reference>
<evidence type="ECO:0000259" key="9">
    <source>
        <dbReference type="PROSITE" id="PS51332"/>
    </source>
</evidence>
<dbReference type="Gene3D" id="3.80.30.20">
    <property type="entry name" value="tm_1862 like domain"/>
    <property type="match status" value="1"/>
</dbReference>
<dbReference type="InterPro" id="IPR058240">
    <property type="entry name" value="rSAM_sf"/>
</dbReference>
<dbReference type="GO" id="GO:0031419">
    <property type="term" value="F:cobalamin binding"/>
    <property type="evidence" value="ECO:0007669"/>
    <property type="project" value="InterPro"/>
</dbReference>
<evidence type="ECO:0000259" key="10">
    <source>
        <dbReference type="PROSITE" id="PS51918"/>
    </source>
</evidence>
<dbReference type="Gene3D" id="3.40.50.280">
    <property type="entry name" value="Cobalamin-binding domain"/>
    <property type="match status" value="1"/>
</dbReference>
<evidence type="ECO:0000313" key="11">
    <source>
        <dbReference type="EMBL" id="KKN13255.1"/>
    </source>
</evidence>
<dbReference type="SFLD" id="SFLDS00029">
    <property type="entry name" value="Radical_SAM"/>
    <property type="match status" value="1"/>
</dbReference>
<evidence type="ECO:0000256" key="6">
    <source>
        <dbReference type="ARBA" id="ARBA00022723"/>
    </source>
</evidence>
<evidence type="ECO:0000256" key="5">
    <source>
        <dbReference type="ARBA" id="ARBA00022691"/>
    </source>
</evidence>
<keyword evidence="6" id="KW-0479">Metal-binding</keyword>
<dbReference type="InterPro" id="IPR006638">
    <property type="entry name" value="Elp3/MiaA/NifB-like_rSAM"/>
</dbReference>
<evidence type="ECO:0000256" key="7">
    <source>
        <dbReference type="ARBA" id="ARBA00023004"/>
    </source>
</evidence>
<keyword evidence="7" id="KW-0408">Iron</keyword>
<dbReference type="CDD" id="cd01335">
    <property type="entry name" value="Radical_SAM"/>
    <property type="match status" value="1"/>
</dbReference>
<dbReference type="PANTHER" id="PTHR43409">
    <property type="entry name" value="ANAEROBIC MAGNESIUM-PROTOPORPHYRIN IX MONOMETHYL ESTER CYCLASE-RELATED"/>
    <property type="match status" value="1"/>
</dbReference>
<proteinExistence type="predicted"/>
<feature type="domain" description="B12-binding" evidence="9">
    <location>
        <begin position="13"/>
        <end position="153"/>
    </location>
</feature>
<dbReference type="InterPro" id="IPR023404">
    <property type="entry name" value="rSAM_horseshoe"/>
</dbReference>
<evidence type="ECO:0000256" key="4">
    <source>
        <dbReference type="ARBA" id="ARBA00022679"/>
    </source>
</evidence>
<comment type="caution">
    <text evidence="11">The sequence shown here is derived from an EMBL/GenBank/DDBJ whole genome shotgun (WGS) entry which is preliminary data.</text>
</comment>
<evidence type="ECO:0000256" key="1">
    <source>
        <dbReference type="ARBA" id="ARBA00001966"/>
    </source>
</evidence>
<dbReference type="GO" id="GO:0051539">
    <property type="term" value="F:4 iron, 4 sulfur cluster binding"/>
    <property type="evidence" value="ECO:0007669"/>
    <property type="project" value="UniProtKB-KW"/>
</dbReference>
<dbReference type="EMBL" id="LAZR01003942">
    <property type="protein sequence ID" value="KKN13255.1"/>
    <property type="molecule type" value="Genomic_DNA"/>
</dbReference>
<dbReference type="Pfam" id="PF04055">
    <property type="entry name" value="Radical_SAM"/>
    <property type="match status" value="1"/>
</dbReference>
<comment type="cofactor">
    <cofactor evidence="1">
        <name>[4Fe-4S] cluster</name>
        <dbReference type="ChEBI" id="CHEBI:49883"/>
    </cofactor>
</comment>
<dbReference type="GO" id="GO:0003824">
    <property type="term" value="F:catalytic activity"/>
    <property type="evidence" value="ECO:0007669"/>
    <property type="project" value="InterPro"/>
</dbReference>
<dbReference type="SFLD" id="SFLDG01082">
    <property type="entry name" value="B12-binding_domain_containing"/>
    <property type="match status" value="1"/>
</dbReference>
<dbReference type="InterPro" id="IPR006158">
    <property type="entry name" value="Cobalamin-bd"/>
</dbReference>
<keyword evidence="2" id="KW-0004">4Fe-4S</keyword>
<evidence type="ECO:0000256" key="3">
    <source>
        <dbReference type="ARBA" id="ARBA00022603"/>
    </source>
</evidence>
<dbReference type="AlphaFoldDB" id="A0A0F9N150"/>
<dbReference type="InterPro" id="IPR020612">
    <property type="entry name" value="Methylthiotransferase_CS"/>
</dbReference>
<dbReference type="PROSITE" id="PS51332">
    <property type="entry name" value="B12_BINDING"/>
    <property type="match status" value="1"/>
</dbReference>
<name>A0A0F9N150_9ZZZZ</name>
<keyword evidence="3" id="KW-0489">Methyltransferase</keyword>
<dbReference type="PROSITE" id="PS01278">
    <property type="entry name" value="MTTASE_RADICAL"/>
    <property type="match status" value="1"/>
</dbReference>
<protein>
    <submittedName>
        <fullName evidence="11">Uncharacterized protein</fullName>
    </submittedName>
</protein>
<dbReference type="PANTHER" id="PTHR43409:SF7">
    <property type="entry name" value="BLL1977 PROTEIN"/>
    <property type="match status" value="1"/>
</dbReference>
<gene>
    <name evidence="11" type="ORF">LCGC14_1008290</name>
</gene>
<keyword evidence="8" id="KW-0411">Iron-sulfur</keyword>
<evidence type="ECO:0000256" key="2">
    <source>
        <dbReference type="ARBA" id="ARBA00022485"/>
    </source>
</evidence>
<keyword evidence="5" id="KW-0949">S-adenosyl-L-methionine</keyword>
<dbReference type="SUPFAM" id="SSF102114">
    <property type="entry name" value="Radical SAM enzymes"/>
    <property type="match status" value="1"/>
</dbReference>
<evidence type="ECO:0000256" key="8">
    <source>
        <dbReference type="ARBA" id="ARBA00023014"/>
    </source>
</evidence>
<dbReference type="SMART" id="SM00729">
    <property type="entry name" value="Elp3"/>
    <property type="match status" value="1"/>
</dbReference>